<evidence type="ECO:0000256" key="1">
    <source>
        <dbReference type="SAM" id="Phobius"/>
    </source>
</evidence>
<evidence type="ECO:0000313" key="3">
    <source>
        <dbReference type="Proteomes" id="UP001059252"/>
    </source>
</evidence>
<gene>
    <name evidence="2" type="ORF">NV226_02100</name>
</gene>
<protein>
    <recommendedName>
        <fullName evidence="4">ZIP Zinc transporter</fullName>
    </recommendedName>
</protein>
<dbReference type="Proteomes" id="UP001059252">
    <property type="component" value="Chromosome"/>
</dbReference>
<proteinExistence type="predicted"/>
<feature type="transmembrane region" description="Helical" evidence="1">
    <location>
        <begin position="286"/>
        <end position="307"/>
    </location>
</feature>
<evidence type="ECO:0000313" key="2">
    <source>
        <dbReference type="EMBL" id="UVD81507.1"/>
    </source>
</evidence>
<sequence>MFPFQANDFGNENLAIFVNFLIYSAFLLVVPIVIIFLISFIKPRIKENSNIYLYAFSAAMLIIIGTLGFFKESYEKTEKFIHQNESLRNFAHKNTWNEQFLVMAIVAGGTIIGLTTIFIVRWIFVKFFGKEVHKKHDEHGHHDHMVNFSDIDSPKAAWLAILLLLSHRTIDGFVLGATISKLSRGENINLGLIITFNLHIIIEVLIVHYRQVQYGQTIKKSVIYNLLTILLLLPIMLVSSFLNKYIEQVGWLIPVINASGGAILTFVAIIELVPEFIHLRNGTQRKWYITLFWFASGIVFAVILLSFHSHDTVANANSDLLIITNSITELKTSRVGT</sequence>
<evidence type="ECO:0008006" key="4">
    <source>
        <dbReference type="Google" id="ProtNLM"/>
    </source>
</evidence>
<accession>A0ABY5RAY1</accession>
<keyword evidence="1" id="KW-0472">Membrane</keyword>
<feature type="transmembrane region" description="Helical" evidence="1">
    <location>
        <begin position="188"/>
        <end position="209"/>
    </location>
</feature>
<keyword evidence="1" id="KW-0812">Transmembrane</keyword>
<feature type="transmembrane region" description="Helical" evidence="1">
    <location>
        <begin position="248"/>
        <end position="274"/>
    </location>
</feature>
<feature type="transmembrane region" description="Helical" evidence="1">
    <location>
        <begin position="20"/>
        <end position="39"/>
    </location>
</feature>
<reference evidence="2" key="1">
    <citation type="submission" date="2022-08" db="EMBL/GenBank/DDBJ databases">
        <title>Complete genome of Mycoplasma iguanae type strain 2327.</title>
        <authorList>
            <person name="Spergser J."/>
        </authorList>
    </citation>
    <scope>NUCLEOTIDE SEQUENCE</scope>
    <source>
        <strain evidence="2">2327</strain>
    </source>
</reference>
<organism evidence="2 3">
    <name type="scientific">Mycoplasma iguanae</name>
    <dbReference type="NCBI Taxonomy" id="292461"/>
    <lineage>
        <taxon>Bacteria</taxon>
        <taxon>Bacillati</taxon>
        <taxon>Mycoplasmatota</taxon>
        <taxon>Mollicutes</taxon>
        <taxon>Mycoplasmataceae</taxon>
        <taxon>Mycoplasma</taxon>
    </lineage>
</organism>
<feature type="transmembrane region" description="Helical" evidence="1">
    <location>
        <begin position="51"/>
        <end position="70"/>
    </location>
</feature>
<name>A0ABY5RAY1_9MOLU</name>
<feature type="transmembrane region" description="Helical" evidence="1">
    <location>
        <begin position="221"/>
        <end position="242"/>
    </location>
</feature>
<dbReference type="EMBL" id="CP102734">
    <property type="protein sequence ID" value="UVD81507.1"/>
    <property type="molecule type" value="Genomic_DNA"/>
</dbReference>
<keyword evidence="3" id="KW-1185">Reference proteome</keyword>
<dbReference type="RefSeq" id="WP_258210681.1">
    <property type="nucleotide sequence ID" value="NZ_CP102734.1"/>
</dbReference>
<feature type="transmembrane region" description="Helical" evidence="1">
    <location>
        <begin position="100"/>
        <end position="124"/>
    </location>
</feature>
<keyword evidence="1" id="KW-1133">Transmembrane helix</keyword>